<dbReference type="STRING" id="139825.A0A401H1R3"/>
<dbReference type="InParanoid" id="A0A401H1R3"/>
<reference evidence="2 3" key="1">
    <citation type="journal article" date="2018" name="Sci. Rep.">
        <title>Genome sequence of the cauliflower mushroom Sparassis crispa (Hanabiratake) and its association with beneficial usage.</title>
        <authorList>
            <person name="Kiyama R."/>
            <person name="Furutani Y."/>
            <person name="Kawaguchi K."/>
            <person name="Nakanishi T."/>
        </authorList>
    </citation>
    <scope>NUCLEOTIDE SEQUENCE [LARGE SCALE GENOMIC DNA]</scope>
</reference>
<name>A0A401H1R3_9APHY</name>
<protein>
    <submittedName>
        <fullName evidence="2">Uncharacterized protein</fullName>
    </submittedName>
</protein>
<feature type="compositionally biased region" description="Low complexity" evidence="1">
    <location>
        <begin position="149"/>
        <end position="160"/>
    </location>
</feature>
<dbReference type="GeneID" id="38785249"/>
<dbReference type="OrthoDB" id="2565179at2759"/>
<dbReference type="Gene3D" id="1.25.40.10">
    <property type="entry name" value="Tetratricopeptide repeat domain"/>
    <property type="match status" value="1"/>
</dbReference>
<keyword evidence="3" id="KW-1185">Reference proteome</keyword>
<evidence type="ECO:0000313" key="2">
    <source>
        <dbReference type="EMBL" id="GBE88332.1"/>
    </source>
</evidence>
<proteinExistence type="predicted"/>
<dbReference type="RefSeq" id="XP_027619245.1">
    <property type="nucleotide sequence ID" value="XM_027763444.1"/>
</dbReference>
<dbReference type="AlphaFoldDB" id="A0A401H1R3"/>
<sequence length="1125" mass="124240">MWRWCLSTVRVAGSRARSLPSSAPFLSRAYSSLKLDRYTEDNKSDKSSRPHVTSFQADLSSLEYNTDVEFVSGRSRSDDRKGGSSRIVLCPTCAAPLDLASMPMLGKGVGSSHIVHPPSQETNVVDASTPSNILTTSTEVVGHHDSRTLGSSDADSSLSGNVEGISPPSDGKPADLSAVQLHRLLSPPKTSSIAPARHYLSYIRRLYFSAKAQDQLPLLSSADLSALIGLFGSLSLSTPEKFYRSVYAHPLAGHVIGSGRPHWGLVKQVAGLKRASGQPLNPSDRFWVMRAYLAELPSSDGEDAMSSCSLSVERALCLAGQHYRKIYLVQPHFDVHVPYLHALLSFPTSERILELVSCLCDLLTQHKRFHPRLLALLWQVVLRSDHELPSTLKERTLLVLWHRLQGEPLGCGVNRASRSDSRVDHARDVHIHELTTALNTAIFSDKKAYHFTDSLHRELSDWAVSVAQTVLSPDLRNGFSTDVRWSCLFLLALAQSAPGSMRGQSTPNLSKLSQNADVADWQVVCALASLERFFRTAERFASPPFHGEVTQGVSRVLETLWRDWSTVRSDSSHPPVVARAICASFLSLAGRLENRTLRSACQEYSVRSGLWRVKDSEPTTWLGIRALAQEHLTCSLACGVWMNPALNLVLEYVGDPQLVSTIVSACVSRYSHIDVEKAQELQTVAQSAGIDVTAETLTVLAVNMAKQGFGVLALDIFADIRLSSQQQLRVLRPMLSILVRHGIQSLPRQFISGVGGAMSALFSHSVPPKGLRQRVESALLVLLNSGNLSQAVTILRGIIRSDRSFFTIAFLSTFLRTLLHRRQFHLAKRVFDLSITLYPDHRLASLRMLVVRYAQGGATTIASHMAMRHSGRSLGVSLARAVGFQRLPSSKGSTLKIPSLITRASGHKSPRAQYALHLLSLPGRLRKAKQMYGEMREHQPSRAQTVMGNMIVHASLLHRKRRNARRMRKVLDTMAELTAKVDFVPDRVTVNILLKALMHWGNEVDSGKLRALFDRLVLNGYPCGRGFDVHGVLPFGTGAGPAPEGFEMSKLNTGELSFRRHVRPLYRMFIKSFYLRDDVAAARTVVGILKTVQAEAMEAKKTRERARITGRRMAMRLRGSVGEPG</sequence>
<accession>A0A401H1R3</accession>
<dbReference type="EMBL" id="BFAD01000013">
    <property type="protein sequence ID" value="GBE88332.1"/>
    <property type="molecule type" value="Genomic_DNA"/>
</dbReference>
<evidence type="ECO:0000313" key="3">
    <source>
        <dbReference type="Proteomes" id="UP000287166"/>
    </source>
</evidence>
<dbReference type="Proteomes" id="UP000287166">
    <property type="component" value="Unassembled WGS sequence"/>
</dbReference>
<dbReference type="InterPro" id="IPR011990">
    <property type="entry name" value="TPR-like_helical_dom_sf"/>
</dbReference>
<feature type="region of interest" description="Disordered" evidence="1">
    <location>
        <begin position="138"/>
        <end position="173"/>
    </location>
</feature>
<comment type="caution">
    <text evidence="2">The sequence shown here is derived from an EMBL/GenBank/DDBJ whole genome shotgun (WGS) entry which is preliminary data.</text>
</comment>
<evidence type="ECO:0000256" key="1">
    <source>
        <dbReference type="SAM" id="MobiDB-lite"/>
    </source>
</evidence>
<organism evidence="2 3">
    <name type="scientific">Sparassis crispa</name>
    <dbReference type="NCBI Taxonomy" id="139825"/>
    <lineage>
        <taxon>Eukaryota</taxon>
        <taxon>Fungi</taxon>
        <taxon>Dikarya</taxon>
        <taxon>Basidiomycota</taxon>
        <taxon>Agaricomycotina</taxon>
        <taxon>Agaricomycetes</taxon>
        <taxon>Polyporales</taxon>
        <taxon>Sparassidaceae</taxon>
        <taxon>Sparassis</taxon>
    </lineage>
</organism>
<gene>
    <name evidence="2" type="ORF">SCP_1301470</name>
</gene>